<evidence type="ECO:0000313" key="8">
    <source>
        <dbReference type="EMBL" id="PKA47200.1"/>
    </source>
</evidence>
<dbReference type="GO" id="GO:0003700">
    <property type="term" value="F:DNA-binding transcription factor activity"/>
    <property type="evidence" value="ECO:0007669"/>
    <property type="project" value="InterPro"/>
</dbReference>
<feature type="region of interest" description="Disordered" evidence="6">
    <location>
        <begin position="56"/>
        <end position="76"/>
    </location>
</feature>
<dbReference type="GO" id="GO:0005634">
    <property type="term" value="C:nucleus"/>
    <property type="evidence" value="ECO:0007669"/>
    <property type="project" value="UniProtKB-SubCell"/>
</dbReference>
<evidence type="ECO:0000256" key="2">
    <source>
        <dbReference type="ARBA" id="ARBA00023015"/>
    </source>
</evidence>
<dbReference type="PANTHER" id="PTHR31072:SF276">
    <property type="entry name" value="SAP DOMAIN-CONTAINING PROTEIN"/>
    <property type="match status" value="1"/>
</dbReference>
<dbReference type="STRING" id="1088818.A0A2H9ZV83"/>
<evidence type="ECO:0000256" key="5">
    <source>
        <dbReference type="ARBA" id="ARBA00023242"/>
    </source>
</evidence>
<keyword evidence="5" id="KW-0539">Nucleus</keyword>
<dbReference type="AlphaFoldDB" id="A0A2H9ZV83"/>
<evidence type="ECO:0000256" key="4">
    <source>
        <dbReference type="ARBA" id="ARBA00023163"/>
    </source>
</evidence>
<evidence type="ECO:0000259" key="7">
    <source>
        <dbReference type="PROSITE" id="PS51369"/>
    </source>
</evidence>
<keyword evidence="3" id="KW-0238">DNA-binding</keyword>
<dbReference type="GO" id="GO:0043565">
    <property type="term" value="F:sequence-specific DNA binding"/>
    <property type="evidence" value="ECO:0007669"/>
    <property type="project" value="TreeGrafter"/>
</dbReference>
<dbReference type="PROSITE" id="PS51369">
    <property type="entry name" value="TCP"/>
    <property type="match status" value="1"/>
</dbReference>
<feature type="domain" description="TCP" evidence="7">
    <location>
        <begin position="89"/>
        <end position="147"/>
    </location>
</feature>
<proteinExistence type="predicted"/>
<dbReference type="OrthoDB" id="1927134at2759"/>
<dbReference type="Pfam" id="PF03634">
    <property type="entry name" value="TCP"/>
    <property type="match status" value="1"/>
</dbReference>
<dbReference type="InterPro" id="IPR017887">
    <property type="entry name" value="TF_TCP_subgr"/>
</dbReference>
<dbReference type="EMBL" id="KZ453539">
    <property type="protein sequence ID" value="PKA47200.1"/>
    <property type="molecule type" value="Genomic_DNA"/>
</dbReference>
<name>A0A2H9ZV83_9ASPA</name>
<protein>
    <submittedName>
        <fullName evidence="8">Transcription factor TCP3</fullName>
    </submittedName>
</protein>
<evidence type="ECO:0000313" key="9">
    <source>
        <dbReference type="Proteomes" id="UP000236161"/>
    </source>
</evidence>
<dbReference type="InterPro" id="IPR005333">
    <property type="entry name" value="Transcription_factor_TCP"/>
</dbReference>
<sequence length="284" mass="31077">MSESSCQIFKAEQKGGRAELAMALLEFDAKAFLTTGGRRRPAQLLLINQLELQAPSSEEKMGDAQQFRRRPAGEAGEEQIGRIVRSTGRKDRHSKVLTAKGVRDRRVRLSARTAVEFYDVQDRLGFDRPSKAVSWLIENAKPAIDRLAQLDPLPQFTLNPPAAAAGEKSVNAFEDLIIAPGHQLLFTGDGDGGGDRGYQYGTAAQSQFFAQRGTLQSSYPAWVPAASDHYMTEDRRSSSSAVLTAVVSGAAGVGFSGFHIPARMQEMEDENLLLPPRHSWKESS</sequence>
<accession>A0A2H9ZV83</accession>
<evidence type="ECO:0000256" key="6">
    <source>
        <dbReference type="SAM" id="MobiDB-lite"/>
    </source>
</evidence>
<reference evidence="8 9" key="1">
    <citation type="journal article" date="2017" name="Nature">
        <title>The Apostasia genome and the evolution of orchids.</title>
        <authorList>
            <person name="Zhang G.Q."/>
            <person name="Liu K.W."/>
            <person name="Li Z."/>
            <person name="Lohaus R."/>
            <person name="Hsiao Y.Y."/>
            <person name="Niu S.C."/>
            <person name="Wang J.Y."/>
            <person name="Lin Y.C."/>
            <person name="Xu Q."/>
            <person name="Chen L.J."/>
            <person name="Yoshida K."/>
            <person name="Fujiwara S."/>
            <person name="Wang Z.W."/>
            <person name="Zhang Y.Q."/>
            <person name="Mitsuda N."/>
            <person name="Wang M."/>
            <person name="Liu G.H."/>
            <person name="Pecoraro L."/>
            <person name="Huang H.X."/>
            <person name="Xiao X.J."/>
            <person name="Lin M."/>
            <person name="Wu X.Y."/>
            <person name="Wu W.L."/>
            <person name="Chen Y.Y."/>
            <person name="Chang S.B."/>
            <person name="Sakamoto S."/>
            <person name="Ohme-Takagi M."/>
            <person name="Yagi M."/>
            <person name="Zeng S.J."/>
            <person name="Shen C.Y."/>
            <person name="Yeh C.M."/>
            <person name="Luo Y.B."/>
            <person name="Tsai W.C."/>
            <person name="Van de Peer Y."/>
            <person name="Liu Z.J."/>
        </authorList>
    </citation>
    <scope>NUCLEOTIDE SEQUENCE [LARGE SCALE GENOMIC DNA]</scope>
    <source>
        <strain evidence="9">cv. Shenzhen</strain>
        <tissue evidence="8">Stem</tissue>
    </source>
</reference>
<evidence type="ECO:0000256" key="3">
    <source>
        <dbReference type="ARBA" id="ARBA00023125"/>
    </source>
</evidence>
<keyword evidence="2" id="KW-0805">Transcription regulation</keyword>
<organism evidence="8 9">
    <name type="scientific">Apostasia shenzhenica</name>
    <dbReference type="NCBI Taxonomy" id="1088818"/>
    <lineage>
        <taxon>Eukaryota</taxon>
        <taxon>Viridiplantae</taxon>
        <taxon>Streptophyta</taxon>
        <taxon>Embryophyta</taxon>
        <taxon>Tracheophyta</taxon>
        <taxon>Spermatophyta</taxon>
        <taxon>Magnoliopsida</taxon>
        <taxon>Liliopsida</taxon>
        <taxon>Asparagales</taxon>
        <taxon>Orchidaceae</taxon>
        <taxon>Apostasioideae</taxon>
        <taxon>Apostasia</taxon>
    </lineage>
</organism>
<evidence type="ECO:0000256" key="1">
    <source>
        <dbReference type="ARBA" id="ARBA00004123"/>
    </source>
</evidence>
<keyword evidence="4" id="KW-0804">Transcription</keyword>
<dbReference type="PANTHER" id="PTHR31072">
    <property type="entry name" value="TRANSCRIPTION FACTOR TCP4-RELATED"/>
    <property type="match status" value="1"/>
</dbReference>
<comment type="subcellular location">
    <subcellularLocation>
        <location evidence="1">Nucleus</location>
    </subcellularLocation>
</comment>
<dbReference type="Proteomes" id="UP000236161">
    <property type="component" value="Unassembled WGS sequence"/>
</dbReference>
<keyword evidence="9" id="KW-1185">Reference proteome</keyword>
<gene>
    <name evidence="8" type="primary">TCP3</name>
    <name evidence="8" type="ORF">AXF42_Ash017145</name>
</gene>